<dbReference type="AlphaFoldDB" id="A0A220MQK7"/>
<proteinExistence type="predicted"/>
<sequence length="82" mass="9818">MFWRDSKWLFVLDVIGNYSAGRRRTPTIDELCIKSGRDRGGIMTILDALTKEEYIEWHRSEPDKMEVFETWERNGALKWPLR</sequence>
<evidence type="ECO:0008006" key="3">
    <source>
        <dbReference type="Google" id="ProtNLM"/>
    </source>
</evidence>
<organism evidence="1 2">
    <name type="scientific">Brevibacillus formosus</name>
    <dbReference type="NCBI Taxonomy" id="54913"/>
    <lineage>
        <taxon>Bacteria</taxon>
        <taxon>Bacillati</taxon>
        <taxon>Bacillota</taxon>
        <taxon>Bacilli</taxon>
        <taxon>Bacillales</taxon>
        <taxon>Paenibacillaceae</taxon>
        <taxon>Brevibacillus</taxon>
    </lineage>
</organism>
<dbReference type="KEGG" id="bfm:BP422_00750"/>
<dbReference type="Gene3D" id="1.10.10.10">
    <property type="entry name" value="Winged helix-like DNA-binding domain superfamily/Winged helix DNA-binding domain"/>
    <property type="match status" value="1"/>
</dbReference>
<dbReference type="EMBL" id="CP018145">
    <property type="protein sequence ID" value="ASJ57407.1"/>
    <property type="molecule type" value="Genomic_DNA"/>
</dbReference>
<dbReference type="InterPro" id="IPR036388">
    <property type="entry name" value="WH-like_DNA-bd_sf"/>
</dbReference>
<name>A0A220MQK7_9BACL</name>
<protein>
    <recommendedName>
        <fullName evidence="3">LexA repressor DNA-binding domain-containing protein</fullName>
    </recommendedName>
</protein>
<evidence type="ECO:0000313" key="2">
    <source>
        <dbReference type="Proteomes" id="UP000197781"/>
    </source>
</evidence>
<reference evidence="1 2" key="1">
    <citation type="submission" date="2016-11" db="EMBL/GenBank/DDBJ databases">
        <authorList>
            <person name="Jaros S."/>
            <person name="Januszkiewicz K."/>
            <person name="Wedrychowicz H."/>
        </authorList>
    </citation>
    <scope>NUCLEOTIDE SEQUENCE [LARGE SCALE GENOMIC DNA]</scope>
    <source>
        <strain evidence="1 2">NF2</strain>
    </source>
</reference>
<accession>A0A220MQK7</accession>
<dbReference type="Proteomes" id="UP000197781">
    <property type="component" value="Chromosome"/>
</dbReference>
<evidence type="ECO:0000313" key="1">
    <source>
        <dbReference type="EMBL" id="ASJ57407.1"/>
    </source>
</evidence>
<gene>
    <name evidence="1" type="ORF">BP422_00750</name>
</gene>